<reference evidence="3" key="1">
    <citation type="submission" date="2021-01" db="EMBL/GenBank/DDBJ databases">
        <authorList>
            <person name="Corre E."/>
            <person name="Pelletier E."/>
            <person name="Niang G."/>
            <person name="Scheremetjew M."/>
            <person name="Finn R."/>
            <person name="Kale V."/>
            <person name="Holt S."/>
            <person name="Cochrane G."/>
            <person name="Meng A."/>
            <person name="Brown T."/>
            <person name="Cohen L."/>
        </authorList>
    </citation>
    <scope>NUCLEOTIDE SEQUENCE</scope>
</reference>
<feature type="compositionally biased region" description="Polar residues" evidence="1">
    <location>
        <begin position="484"/>
        <end position="498"/>
    </location>
</feature>
<proteinExistence type="predicted"/>
<feature type="compositionally biased region" description="Polar residues" evidence="1">
    <location>
        <begin position="434"/>
        <end position="452"/>
    </location>
</feature>
<feature type="region of interest" description="Disordered" evidence="1">
    <location>
        <begin position="380"/>
        <end position="411"/>
    </location>
</feature>
<evidence type="ECO:0000256" key="1">
    <source>
        <dbReference type="SAM" id="MobiDB-lite"/>
    </source>
</evidence>
<dbReference type="AlphaFoldDB" id="A0A7S1B267"/>
<dbReference type="EMBL" id="HBFQ01066344">
    <property type="protein sequence ID" value="CAD8872789.1"/>
    <property type="molecule type" value="Transcribed_RNA"/>
</dbReference>
<accession>A0A7S1B267</accession>
<dbReference type="PROSITE" id="PS50105">
    <property type="entry name" value="SAM_DOMAIN"/>
    <property type="match status" value="1"/>
</dbReference>
<feature type="region of interest" description="Disordered" evidence="1">
    <location>
        <begin position="695"/>
        <end position="775"/>
    </location>
</feature>
<dbReference type="SUPFAM" id="SSF47769">
    <property type="entry name" value="SAM/Pointed domain"/>
    <property type="match status" value="1"/>
</dbReference>
<organism evidence="3">
    <name type="scientific">Noctiluca scintillans</name>
    <name type="common">Sea sparkle</name>
    <name type="synonym">Red tide dinoflagellate</name>
    <dbReference type="NCBI Taxonomy" id="2966"/>
    <lineage>
        <taxon>Eukaryota</taxon>
        <taxon>Sar</taxon>
        <taxon>Alveolata</taxon>
        <taxon>Dinophyceae</taxon>
        <taxon>Noctilucales</taxon>
        <taxon>Noctilucaceae</taxon>
        <taxon>Noctiluca</taxon>
    </lineage>
</organism>
<feature type="compositionally biased region" description="Low complexity" evidence="1">
    <location>
        <begin position="708"/>
        <end position="722"/>
    </location>
</feature>
<gene>
    <name evidence="3" type="ORF">NSCI0253_LOCUS47146</name>
</gene>
<dbReference type="Gene3D" id="1.10.150.50">
    <property type="entry name" value="Transcription Factor, Ets-1"/>
    <property type="match status" value="1"/>
</dbReference>
<evidence type="ECO:0000313" key="3">
    <source>
        <dbReference type="EMBL" id="CAD8872789.1"/>
    </source>
</evidence>
<dbReference type="SMART" id="SM00454">
    <property type="entry name" value="SAM"/>
    <property type="match status" value="1"/>
</dbReference>
<feature type="region of interest" description="Disordered" evidence="1">
    <location>
        <begin position="140"/>
        <end position="173"/>
    </location>
</feature>
<feature type="region of interest" description="Disordered" evidence="1">
    <location>
        <begin position="83"/>
        <end position="124"/>
    </location>
</feature>
<feature type="compositionally biased region" description="Basic and acidic residues" evidence="1">
    <location>
        <begin position="107"/>
        <end position="116"/>
    </location>
</feature>
<dbReference type="InterPro" id="IPR001660">
    <property type="entry name" value="SAM"/>
</dbReference>
<feature type="region of interest" description="Disordered" evidence="1">
    <location>
        <begin position="427"/>
        <end position="543"/>
    </location>
</feature>
<feature type="compositionally biased region" description="Polar residues" evidence="1">
    <location>
        <begin position="533"/>
        <end position="543"/>
    </location>
</feature>
<dbReference type="Pfam" id="PF07647">
    <property type="entry name" value="SAM_2"/>
    <property type="match status" value="1"/>
</dbReference>
<feature type="region of interest" description="Disordered" evidence="1">
    <location>
        <begin position="620"/>
        <end position="672"/>
    </location>
</feature>
<evidence type="ECO:0000259" key="2">
    <source>
        <dbReference type="PROSITE" id="PS50105"/>
    </source>
</evidence>
<protein>
    <recommendedName>
        <fullName evidence="2">SAM domain-containing protein</fullName>
    </recommendedName>
</protein>
<feature type="domain" description="SAM" evidence="2">
    <location>
        <begin position="558"/>
        <end position="621"/>
    </location>
</feature>
<feature type="compositionally biased region" description="Low complexity" evidence="1">
    <location>
        <begin position="645"/>
        <end position="664"/>
    </location>
</feature>
<feature type="compositionally biased region" description="Polar residues" evidence="1">
    <location>
        <begin position="396"/>
        <end position="410"/>
    </location>
</feature>
<dbReference type="InterPro" id="IPR013761">
    <property type="entry name" value="SAM/pointed_sf"/>
</dbReference>
<sequence>MQGEVLTPSPPWRASQRQFGWEIDVHACVRCGVPAAAHALVKSRGDAGCSHGPFCIRCIEELAASPAPTCVCQAPITGWSEPKESVMTPQFTPRCLRTPSSSMAGPPEKKSPESKPPRASVVQDTAAQVKALEELLDTLHSKSGASTARSQRRSRSPDKLLVATGNSLPRGARDAKRVEALPLPSPVPCLDCNGGDELLVDDSLSTAPTTTDLRCDEDRQMLLDVVHEQDALIAALMEQGTKGLRAEIRSLRESVEPEIRSLPSLAAIEGMGTAESGRRSVAGTDVESIADRSTTASSAGCSSRAGSCTVNQDTVIAALMEQATEGLRSEIQALKAMGERALAPPFSPTTTLGAMDCSRSSDCTGSVATVELPHSVKVSGPCPAKRKSHPGCFSPPSGSGNSVNTNTPSQGMAVRNIPADVMPSPRAALRRQVSPDSRSLATLGSNCTSPNRPSAGLVRRHRLSNGAPPPLAPNTRQIAAAKSGTASRVWTVERSQSGKADKPPAPRSPAPSTVTARRPRHSGASTGGKIAMSDSQDSSKTTGTKIPARFEVTICQDWSTKDVVRYIGDLNLEEFAPTFADHQVNGCALLALTDKDLKDTYKMGTDQRRRLLTAVRAIPHPESSPRPATAISRSPTPTHEGARTPVLLGRLSSGGSPSRCSSRGPKPEVKTDAKVNHTEEVDQSDRFCRIPSLVSSTGSTERRPWPAPRVRSPVTRVRSPVATVRALTPPPSRGRALLQGQRPTVAPQPSLRILTPSRSAAQRPEPAPAPASARACSPIRRAQSLTPPPTAQTLPSPTHSLPACVMPAPQFAMSCLRPPSMPTSVPASWSGDRREGLDLGGCFWTFCQANALHWKLKGGPSGQALYSGACCLSLSVDDQVIQCLGPVAGRALEPSDLARLPYSGVLVAPELPPQLPPGTSLRNTLEARLDLALGLLQAAVASGNFVERQMLQDADLRAVRDLRPSQFVAILQQVDPQGPFRG</sequence>
<name>A0A7S1B267_NOCSC</name>
<feature type="compositionally biased region" description="Low complexity" evidence="1">
    <location>
        <begin position="756"/>
        <end position="775"/>
    </location>
</feature>